<evidence type="ECO:0000313" key="1">
    <source>
        <dbReference type="EMBL" id="KKM98290.1"/>
    </source>
</evidence>
<dbReference type="EMBL" id="LAZR01005640">
    <property type="protein sequence ID" value="KKM98290.1"/>
    <property type="molecule type" value="Genomic_DNA"/>
</dbReference>
<sequence length="87" mass="10130">MKYRRKPIVVEAEQFFPEVSPWPAGVYGLADNRFYFFDGVGAMWESKTRCEIRVGDWVVTNPSGARYVVSILDFFGWYERIPEARNG</sequence>
<dbReference type="AlphaFoldDB" id="A0A0F9PBG7"/>
<name>A0A0F9PBG7_9ZZZZ</name>
<protein>
    <submittedName>
        <fullName evidence="1">Uncharacterized protein</fullName>
    </submittedName>
</protein>
<reference evidence="1" key="1">
    <citation type="journal article" date="2015" name="Nature">
        <title>Complex archaea that bridge the gap between prokaryotes and eukaryotes.</title>
        <authorList>
            <person name="Spang A."/>
            <person name="Saw J.H."/>
            <person name="Jorgensen S.L."/>
            <person name="Zaremba-Niedzwiedzka K."/>
            <person name="Martijn J."/>
            <person name="Lind A.E."/>
            <person name="van Eijk R."/>
            <person name="Schleper C."/>
            <person name="Guy L."/>
            <person name="Ettema T.J."/>
        </authorList>
    </citation>
    <scope>NUCLEOTIDE SEQUENCE</scope>
</reference>
<comment type="caution">
    <text evidence="1">The sequence shown here is derived from an EMBL/GenBank/DDBJ whole genome shotgun (WGS) entry which is preliminary data.</text>
</comment>
<organism evidence="1">
    <name type="scientific">marine sediment metagenome</name>
    <dbReference type="NCBI Taxonomy" id="412755"/>
    <lineage>
        <taxon>unclassified sequences</taxon>
        <taxon>metagenomes</taxon>
        <taxon>ecological metagenomes</taxon>
    </lineage>
</organism>
<proteinExistence type="predicted"/>
<accession>A0A0F9PBG7</accession>
<gene>
    <name evidence="1" type="ORF">LCGC14_1159460</name>
</gene>